<feature type="chain" id="PRO_5038713686" evidence="1">
    <location>
        <begin position="18"/>
        <end position="80"/>
    </location>
</feature>
<evidence type="ECO:0000256" key="1">
    <source>
        <dbReference type="SAM" id="SignalP"/>
    </source>
</evidence>
<dbReference type="AlphaFoldDB" id="A0A9D4P6F1"/>
<keyword evidence="1" id="KW-0732">Signal</keyword>
<organism evidence="2">
    <name type="scientific">Dermatophagoides farinae</name>
    <name type="common">American house dust mite</name>
    <dbReference type="NCBI Taxonomy" id="6954"/>
    <lineage>
        <taxon>Eukaryota</taxon>
        <taxon>Metazoa</taxon>
        <taxon>Ecdysozoa</taxon>
        <taxon>Arthropoda</taxon>
        <taxon>Chelicerata</taxon>
        <taxon>Arachnida</taxon>
        <taxon>Acari</taxon>
        <taxon>Acariformes</taxon>
        <taxon>Sarcoptiformes</taxon>
        <taxon>Astigmata</taxon>
        <taxon>Psoroptidia</taxon>
        <taxon>Analgoidea</taxon>
        <taxon>Pyroglyphidae</taxon>
        <taxon>Dermatophagoidinae</taxon>
        <taxon>Dermatophagoides</taxon>
    </lineage>
</organism>
<reference evidence="2" key="1">
    <citation type="submission" date="2020-06" db="EMBL/GenBank/DDBJ databases">
        <authorList>
            <person name="Ji K."/>
            <person name="Li J."/>
        </authorList>
    </citation>
    <scope>NUCLEOTIDE SEQUENCE</scope>
    <source>
        <strain evidence="2">JKM2019</strain>
        <tissue evidence="2">Whole body</tissue>
    </source>
</reference>
<dbReference type="EMBL" id="SDOV01000001">
    <property type="protein sequence ID" value="KAH7645611.1"/>
    <property type="molecule type" value="Genomic_DNA"/>
</dbReference>
<evidence type="ECO:0000313" key="2">
    <source>
        <dbReference type="EMBL" id="KAH7645611.1"/>
    </source>
</evidence>
<feature type="signal peptide" evidence="1">
    <location>
        <begin position="1"/>
        <end position="17"/>
    </location>
</feature>
<gene>
    <name evidence="2" type="ORF">HUG17_1149</name>
</gene>
<proteinExistence type="predicted"/>
<dbReference type="Proteomes" id="UP000828236">
    <property type="component" value="Unassembled WGS sequence"/>
</dbReference>
<name>A0A9D4P6F1_DERFA</name>
<comment type="caution">
    <text evidence="2">The sequence shown here is derived from an EMBL/GenBank/DDBJ whole genome shotgun (WGS) entry which is preliminary data.</text>
</comment>
<reference evidence="2" key="2">
    <citation type="journal article" date="2021" name="World Allergy Organ. J.">
        <title>Chromosome-level assembly of Dermatophagoides farinae genome and transcriptome reveals two novel allergens Der f 37 and Der f 39.</title>
        <authorList>
            <person name="Chen J."/>
            <person name="Cai Z."/>
            <person name="Fan D."/>
            <person name="Hu J."/>
            <person name="Hou Y."/>
            <person name="He Y."/>
            <person name="Zhang Z."/>
            <person name="Zhao Z."/>
            <person name="Gao P."/>
            <person name="Hu W."/>
            <person name="Sun J."/>
            <person name="Li J."/>
            <person name="Ji K."/>
        </authorList>
    </citation>
    <scope>NUCLEOTIDE SEQUENCE</scope>
    <source>
        <strain evidence="2">JKM2019</strain>
    </source>
</reference>
<sequence>MKLIIITIVLIATPLLAQELATTGTSSDNEDNMNCGSNEEFLTCVRMLLPKGFVRTGKGEAEGDLGPCVPISECDKIINN</sequence>
<accession>A0A9D4P6F1</accession>
<protein>
    <submittedName>
        <fullName evidence="2">Uncharacterized protein</fullName>
    </submittedName>
</protein>